<evidence type="ECO:0000259" key="9">
    <source>
        <dbReference type="PROSITE" id="PS51293"/>
    </source>
</evidence>
<evidence type="ECO:0000256" key="3">
    <source>
        <dbReference type="ARBA" id="ARBA00022771"/>
    </source>
</evidence>
<sequence length="662" mass="71314">MLQGDAPGYAYDSSDLQPQGGWQHQSARPISQDGLYCQEEPLEATAHAQPWTADDVASFVLGLHLYGKDFKAVARLTSKPESQIIDHYYQSFKTTIAHRHWRQAYARWGKNMGSLLLSGRMQSLLRDLSIGANLSEEGEGHLGGLVDQYNHGHFKLEELVLHLVQVVGRDLLVRCIDYGVLGLQTDALCHQPGADSILDGSQPRGSPTWDNNAVADLAENSTDGSGLYGDDDMGGVAQRRSSRQRRARDWGDDMSAWMPQGLTSKGTQTADDDDYSDEGSGASVAPVSMSDAELEERRAALIHDLVSHCSVVDVDEAVETLAGLKKLRLEDDSDQSWGVLRVYRDNAAPSSSRPASPSPSSSPRGGLSPKRSSLAPKQYRDVAGPRPKSNLGKPTALKRAATAAANGRITVCANCNTTSTPLWRKDRNTGEVLCNACGVYLKTHGRTRPLDGLATAHSAPLPTAHQLPCPTCTASPPCAAHPGTVLCNACGIYLKTHGRVRPLDGINSAGIRTASASLLRKASAKSGMYVLKRKRSSSVARPSSATSRGTSLDDETYVPPPSLQVLENRREERPERLHGLLSVVRGHSPSESDVEQQQTPRQNDLRGPQGSESPNRMDAHAAAQAAAAASWGSQELKPSLLGMLPPEEYAEQRKLFGAAAHV</sequence>
<keyword evidence="2" id="KW-0479">Metal-binding</keyword>
<feature type="compositionally biased region" description="Low complexity" evidence="7">
    <location>
        <begin position="537"/>
        <end position="548"/>
    </location>
</feature>
<dbReference type="GO" id="GO:0045944">
    <property type="term" value="P:positive regulation of transcription by RNA polymerase II"/>
    <property type="evidence" value="ECO:0007669"/>
    <property type="project" value="TreeGrafter"/>
</dbReference>
<organism evidence="10 11">
    <name type="scientific">[Myrmecia] bisecta</name>
    <dbReference type="NCBI Taxonomy" id="41462"/>
    <lineage>
        <taxon>Eukaryota</taxon>
        <taxon>Viridiplantae</taxon>
        <taxon>Chlorophyta</taxon>
        <taxon>core chlorophytes</taxon>
        <taxon>Trebouxiophyceae</taxon>
        <taxon>Trebouxiales</taxon>
        <taxon>Trebouxiaceae</taxon>
        <taxon>Myrmecia</taxon>
    </lineage>
</organism>
<dbReference type="EMBL" id="JALJOR010000004">
    <property type="protein sequence ID" value="KAK9817671.1"/>
    <property type="molecule type" value="Genomic_DNA"/>
</dbReference>
<feature type="region of interest" description="Disordered" evidence="7">
    <location>
        <begin position="532"/>
        <end position="630"/>
    </location>
</feature>
<keyword evidence="11" id="KW-1185">Reference proteome</keyword>
<dbReference type="Pfam" id="PF25826">
    <property type="entry name" value="DUF7952"/>
    <property type="match status" value="1"/>
</dbReference>
<dbReference type="Proteomes" id="UP001489004">
    <property type="component" value="Unassembled WGS sequence"/>
</dbReference>
<name>A0AAW1Q6W3_9CHLO</name>
<evidence type="ECO:0000256" key="1">
    <source>
        <dbReference type="ARBA" id="ARBA00004123"/>
    </source>
</evidence>
<keyword evidence="3 6" id="KW-0863">Zinc-finger</keyword>
<keyword evidence="4" id="KW-0862">Zinc</keyword>
<dbReference type="Gene3D" id="3.30.50.10">
    <property type="entry name" value="Erythroid Transcription Factor GATA-1, subunit A"/>
    <property type="match status" value="2"/>
</dbReference>
<comment type="subcellular location">
    <subcellularLocation>
        <location evidence="1">Nucleus</location>
    </subcellularLocation>
</comment>
<dbReference type="Pfam" id="PF00320">
    <property type="entry name" value="GATA"/>
    <property type="match status" value="1"/>
</dbReference>
<dbReference type="PROSITE" id="PS00344">
    <property type="entry name" value="GATA_ZN_FINGER_1"/>
    <property type="match status" value="1"/>
</dbReference>
<dbReference type="CDD" id="cd00202">
    <property type="entry name" value="ZnF_GATA"/>
    <property type="match status" value="1"/>
</dbReference>
<dbReference type="SUPFAM" id="SSF46689">
    <property type="entry name" value="Homeodomain-like"/>
    <property type="match status" value="1"/>
</dbReference>
<dbReference type="InterPro" id="IPR009057">
    <property type="entry name" value="Homeodomain-like_sf"/>
</dbReference>
<dbReference type="PANTHER" id="PTHR10071:SF281">
    <property type="entry name" value="BOX A-BINDING FACTOR-RELATED"/>
    <property type="match status" value="1"/>
</dbReference>
<protein>
    <submittedName>
        <fullName evidence="10">Uncharacterized protein</fullName>
    </submittedName>
</protein>
<evidence type="ECO:0000313" key="10">
    <source>
        <dbReference type="EMBL" id="KAK9817671.1"/>
    </source>
</evidence>
<feature type="compositionally biased region" description="Low complexity" evidence="7">
    <location>
        <begin position="620"/>
        <end position="629"/>
    </location>
</feature>
<evidence type="ECO:0000256" key="6">
    <source>
        <dbReference type="PROSITE-ProRule" id="PRU00094"/>
    </source>
</evidence>
<comment type="caution">
    <text evidence="10">The sequence shown here is derived from an EMBL/GenBank/DDBJ whole genome shotgun (WGS) entry which is preliminary data.</text>
</comment>
<dbReference type="AlphaFoldDB" id="A0AAW1Q6W3"/>
<evidence type="ECO:0000256" key="4">
    <source>
        <dbReference type="ARBA" id="ARBA00022833"/>
    </source>
</evidence>
<dbReference type="InterPro" id="IPR039355">
    <property type="entry name" value="Transcription_factor_GATA"/>
</dbReference>
<dbReference type="GO" id="GO:0005634">
    <property type="term" value="C:nucleus"/>
    <property type="evidence" value="ECO:0007669"/>
    <property type="project" value="UniProtKB-SubCell"/>
</dbReference>
<dbReference type="SUPFAM" id="SSF57716">
    <property type="entry name" value="Glucocorticoid receptor-like (DNA-binding domain)"/>
    <property type="match status" value="1"/>
</dbReference>
<dbReference type="SMART" id="SM00717">
    <property type="entry name" value="SANT"/>
    <property type="match status" value="1"/>
</dbReference>
<dbReference type="SMART" id="SM00401">
    <property type="entry name" value="ZnF_GATA"/>
    <property type="match status" value="2"/>
</dbReference>
<feature type="region of interest" description="Disordered" evidence="7">
    <location>
        <begin position="345"/>
        <end position="399"/>
    </location>
</feature>
<dbReference type="Gene3D" id="1.10.10.60">
    <property type="entry name" value="Homeodomain-like"/>
    <property type="match status" value="1"/>
</dbReference>
<dbReference type="GO" id="GO:0000122">
    <property type="term" value="P:negative regulation of transcription by RNA polymerase II"/>
    <property type="evidence" value="ECO:0007669"/>
    <property type="project" value="TreeGrafter"/>
</dbReference>
<feature type="domain" description="GATA-type" evidence="8">
    <location>
        <begin position="483"/>
        <end position="503"/>
    </location>
</feature>
<dbReference type="GO" id="GO:0008270">
    <property type="term" value="F:zinc ion binding"/>
    <property type="evidence" value="ECO:0007669"/>
    <property type="project" value="UniProtKB-KW"/>
</dbReference>
<evidence type="ECO:0000256" key="2">
    <source>
        <dbReference type="ARBA" id="ARBA00022723"/>
    </source>
</evidence>
<dbReference type="GO" id="GO:0000981">
    <property type="term" value="F:DNA-binding transcription factor activity, RNA polymerase II-specific"/>
    <property type="evidence" value="ECO:0007669"/>
    <property type="project" value="TreeGrafter"/>
</dbReference>
<dbReference type="InterPro" id="IPR001005">
    <property type="entry name" value="SANT/Myb"/>
</dbReference>
<feature type="domain" description="GATA-type" evidence="8">
    <location>
        <begin position="412"/>
        <end position="450"/>
    </location>
</feature>
<reference evidence="10 11" key="1">
    <citation type="journal article" date="2024" name="Nat. Commun.">
        <title>Phylogenomics reveals the evolutionary origins of lichenization in chlorophyte algae.</title>
        <authorList>
            <person name="Puginier C."/>
            <person name="Libourel C."/>
            <person name="Otte J."/>
            <person name="Skaloud P."/>
            <person name="Haon M."/>
            <person name="Grisel S."/>
            <person name="Petersen M."/>
            <person name="Berrin J.G."/>
            <person name="Delaux P.M."/>
            <person name="Dal Grande F."/>
            <person name="Keller J."/>
        </authorList>
    </citation>
    <scope>NUCLEOTIDE SEQUENCE [LARGE SCALE GENOMIC DNA]</scope>
    <source>
        <strain evidence="10 11">SAG 2043</strain>
    </source>
</reference>
<feature type="domain" description="SANT" evidence="9">
    <location>
        <begin position="46"/>
        <end position="96"/>
    </location>
</feature>
<dbReference type="InterPro" id="IPR017884">
    <property type="entry name" value="SANT_dom"/>
</dbReference>
<feature type="compositionally biased region" description="Basic and acidic residues" evidence="7">
    <location>
        <begin position="567"/>
        <end position="578"/>
    </location>
</feature>
<dbReference type="PROSITE" id="PS50114">
    <property type="entry name" value="GATA_ZN_FINGER_2"/>
    <property type="match status" value="2"/>
</dbReference>
<gene>
    <name evidence="10" type="ORF">WJX72_000420</name>
</gene>
<evidence type="ECO:0000259" key="8">
    <source>
        <dbReference type="PROSITE" id="PS50114"/>
    </source>
</evidence>
<feature type="compositionally biased region" description="Polar residues" evidence="7">
    <location>
        <begin position="589"/>
        <end position="602"/>
    </location>
</feature>
<feature type="compositionally biased region" description="Low complexity" evidence="7">
    <location>
        <begin position="347"/>
        <end position="373"/>
    </location>
</feature>
<feature type="region of interest" description="Disordered" evidence="7">
    <location>
        <begin position="220"/>
        <end position="291"/>
    </location>
</feature>
<evidence type="ECO:0000313" key="11">
    <source>
        <dbReference type="Proteomes" id="UP001489004"/>
    </source>
</evidence>
<dbReference type="InterPro" id="IPR000679">
    <property type="entry name" value="Znf_GATA"/>
</dbReference>
<dbReference type="PROSITE" id="PS51293">
    <property type="entry name" value="SANT"/>
    <property type="match status" value="1"/>
</dbReference>
<dbReference type="InterPro" id="IPR013088">
    <property type="entry name" value="Znf_NHR/GATA"/>
</dbReference>
<dbReference type="GO" id="GO:0000978">
    <property type="term" value="F:RNA polymerase II cis-regulatory region sequence-specific DNA binding"/>
    <property type="evidence" value="ECO:0007669"/>
    <property type="project" value="TreeGrafter"/>
</dbReference>
<keyword evidence="5" id="KW-0539">Nucleus</keyword>
<evidence type="ECO:0000256" key="7">
    <source>
        <dbReference type="SAM" id="MobiDB-lite"/>
    </source>
</evidence>
<evidence type="ECO:0000256" key="5">
    <source>
        <dbReference type="ARBA" id="ARBA00023242"/>
    </source>
</evidence>
<dbReference type="InterPro" id="IPR057712">
    <property type="entry name" value="DUF7952"/>
</dbReference>
<dbReference type="PANTHER" id="PTHR10071">
    <property type="entry name" value="TRANSCRIPTION FACTOR GATA FAMILY MEMBER"/>
    <property type="match status" value="1"/>
</dbReference>
<proteinExistence type="predicted"/>
<accession>A0AAW1Q6W3</accession>